<dbReference type="InterPro" id="IPR033760">
    <property type="entry name" value="Integrin_beta_N"/>
</dbReference>
<dbReference type="SUPFAM" id="SSF103575">
    <property type="entry name" value="Plexin repeat"/>
    <property type="match status" value="1"/>
</dbReference>
<organism evidence="13 14">
    <name type="scientific">Paramuricea clavata</name>
    <name type="common">Red gorgonian</name>
    <name type="synonym">Violescent sea-whip</name>
    <dbReference type="NCBI Taxonomy" id="317549"/>
    <lineage>
        <taxon>Eukaryota</taxon>
        <taxon>Metazoa</taxon>
        <taxon>Cnidaria</taxon>
        <taxon>Anthozoa</taxon>
        <taxon>Octocorallia</taxon>
        <taxon>Malacalcyonacea</taxon>
        <taxon>Plexauridae</taxon>
        <taxon>Paramuricea</taxon>
    </lineage>
</organism>
<evidence type="ECO:0000256" key="5">
    <source>
        <dbReference type="ARBA" id="ARBA00022729"/>
    </source>
</evidence>
<accession>A0A7D9JX76</accession>
<dbReference type="GO" id="GO:0005925">
    <property type="term" value="C:focal adhesion"/>
    <property type="evidence" value="ECO:0007669"/>
    <property type="project" value="TreeGrafter"/>
</dbReference>
<sequence length="192" mass="21686">MKVLLVFLTVIQSQQISFGEKPEIADVRLQRHEHELSECENIKEEVCSLCLQIPGCAWCTLKDYEHTRCDKEANLIKLGCPGNHTINPKQNVTVDNESHDASTSQILPKKVTLTARVGEPVTFTVHVRPAENYPVDLYFLMDLSKTMQDDLGNLKSLAGNISTKLRELTSKRRLAFGSFVDKVVPPFVKYEL</sequence>
<keyword evidence="10" id="KW-1015">Disulfide bond</keyword>
<dbReference type="PRINTS" id="PR01186">
    <property type="entry name" value="INTEGRINB"/>
</dbReference>
<dbReference type="Gene3D" id="3.30.1680.10">
    <property type="entry name" value="ligand-binding face of the semaphorins, domain 2"/>
    <property type="match status" value="1"/>
</dbReference>
<dbReference type="InterPro" id="IPR036465">
    <property type="entry name" value="vWFA_dom_sf"/>
</dbReference>
<evidence type="ECO:0000256" key="7">
    <source>
        <dbReference type="ARBA" id="ARBA00022989"/>
    </source>
</evidence>
<keyword evidence="6" id="KW-0677">Repeat</keyword>
<dbReference type="GO" id="GO:0033627">
    <property type="term" value="P:cell adhesion mediated by integrin"/>
    <property type="evidence" value="ECO:0007669"/>
    <property type="project" value="TreeGrafter"/>
</dbReference>
<keyword evidence="8 12" id="KW-0401">Integrin</keyword>
<dbReference type="GO" id="GO:0098609">
    <property type="term" value="P:cell-cell adhesion"/>
    <property type="evidence" value="ECO:0007669"/>
    <property type="project" value="TreeGrafter"/>
</dbReference>
<keyword evidence="12" id="KW-0130">Cell adhesion</keyword>
<proteinExistence type="inferred from homology"/>
<dbReference type="InterPro" id="IPR015439">
    <property type="entry name" value="Integrin_b-2_sf"/>
</dbReference>
<evidence type="ECO:0000256" key="9">
    <source>
        <dbReference type="ARBA" id="ARBA00023136"/>
    </source>
</evidence>
<dbReference type="GO" id="GO:0005178">
    <property type="term" value="F:integrin binding"/>
    <property type="evidence" value="ECO:0007669"/>
    <property type="project" value="TreeGrafter"/>
</dbReference>
<dbReference type="InterPro" id="IPR015812">
    <property type="entry name" value="Integrin_bsu"/>
</dbReference>
<dbReference type="AlphaFoldDB" id="A0A7D9JX76"/>
<dbReference type="EMBL" id="CACRXK020022347">
    <property type="protein sequence ID" value="CAB4036734.1"/>
    <property type="molecule type" value="Genomic_DNA"/>
</dbReference>
<name>A0A7D9JX76_PARCT</name>
<evidence type="ECO:0000256" key="10">
    <source>
        <dbReference type="ARBA" id="ARBA00023157"/>
    </source>
</evidence>
<keyword evidence="4 12" id="KW-0812">Transmembrane</keyword>
<keyword evidence="9" id="KW-0472">Membrane</keyword>
<evidence type="ECO:0000256" key="3">
    <source>
        <dbReference type="ARBA" id="ARBA00022536"/>
    </source>
</evidence>
<dbReference type="SUPFAM" id="SSF53300">
    <property type="entry name" value="vWA-like"/>
    <property type="match status" value="1"/>
</dbReference>
<evidence type="ECO:0000256" key="12">
    <source>
        <dbReference type="RuleBase" id="RU000633"/>
    </source>
</evidence>
<dbReference type="OrthoDB" id="410592at2759"/>
<comment type="subcellular location">
    <subcellularLocation>
        <location evidence="12">Cell membrane</location>
        <topology evidence="12">Single-pass type I membrane protein</topology>
    </subcellularLocation>
    <subcellularLocation>
        <location evidence="1">Membrane</location>
        <topology evidence="1">Single-pass type I membrane protein</topology>
    </subcellularLocation>
</comment>
<comment type="similarity">
    <text evidence="2 12">Belongs to the integrin beta chain family.</text>
</comment>
<keyword evidence="7" id="KW-1133">Transmembrane helix</keyword>
<dbReference type="GO" id="GO:0007229">
    <property type="term" value="P:integrin-mediated signaling pathway"/>
    <property type="evidence" value="ECO:0007669"/>
    <property type="project" value="UniProtKB-KW"/>
</dbReference>
<evidence type="ECO:0000313" key="14">
    <source>
        <dbReference type="Proteomes" id="UP001152795"/>
    </source>
</evidence>
<evidence type="ECO:0000313" key="13">
    <source>
        <dbReference type="EMBL" id="CAB4036734.1"/>
    </source>
</evidence>
<dbReference type="Gene3D" id="3.40.50.410">
    <property type="entry name" value="von Willebrand factor, type A domain"/>
    <property type="match status" value="1"/>
</dbReference>
<dbReference type="InterPro" id="IPR002369">
    <property type="entry name" value="Integrin_bsu_VWA"/>
</dbReference>
<dbReference type="SMART" id="SM00187">
    <property type="entry name" value="INB"/>
    <property type="match status" value="1"/>
</dbReference>
<dbReference type="PANTHER" id="PTHR10082">
    <property type="entry name" value="INTEGRIN BETA SUBUNIT"/>
    <property type="match status" value="1"/>
</dbReference>
<keyword evidence="11" id="KW-0325">Glycoprotein</keyword>
<gene>
    <name evidence="13" type="ORF">PACLA_8A086643</name>
</gene>
<keyword evidence="3" id="KW-0245">EGF-like domain</keyword>
<dbReference type="GO" id="GO:0016477">
    <property type="term" value="P:cell migration"/>
    <property type="evidence" value="ECO:0007669"/>
    <property type="project" value="TreeGrafter"/>
</dbReference>
<keyword evidence="14" id="KW-1185">Reference proteome</keyword>
<dbReference type="GO" id="GO:0009986">
    <property type="term" value="C:cell surface"/>
    <property type="evidence" value="ECO:0007669"/>
    <property type="project" value="TreeGrafter"/>
</dbReference>
<comment type="caution">
    <text evidence="13">The sequence shown here is derived from an EMBL/GenBank/DDBJ whole genome shotgun (WGS) entry which is preliminary data.</text>
</comment>
<evidence type="ECO:0000256" key="11">
    <source>
        <dbReference type="ARBA" id="ARBA00023180"/>
    </source>
</evidence>
<evidence type="ECO:0000256" key="1">
    <source>
        <dbReference type="ARBA" id="ARBA00004479"/>
    </source>
</evidence>
<dbReference type="GO" id="GO:0007160">
    <property type="term" value="P:cell-matrix adhesion"/>
    <property type="evidence" value="ECO:0007669"/>
    <property type="project" value="TreeGrafter"/>
</dbReference>
<dbReference type="Proteomes" id="UP001152795">
    <property type="component" value="Unassembled WGS sequence"/>
</dbReference>
<evidence type="ECO:0000256" key="2">
    <source>
        <dbReference type="ARBA" id="ARBA00007449"/>
    </source>
</evidence>
<evidence type="ECO:0000256" key="8">
    <source>
        <dbReference type="ARBA" id="ARBA00023037"/>
    </source>
</evidence>
<dbReference type="GO" id="GO:0008305">
    <property type="term" value="C:integrin complex"/>
    <property type="evidence" value="ECO:0007669"/>
    <property type="project" value="TreeGrafter"/>
</dbReference>
<keyword evidence="5" id="KW-0732">Signal</keyword>
<reference evidence="13" key="1">
    <citation type="submission" date="2020-04" db="EMBL/GenBank/DDBJ databases">
        <authorList>
            <person name="Alioto T."/>
            <person name="Alioto T."/>
            <person name="Gomez Garrido J."/>
        </authorList>
    </citation>
    <scope>NUCLEOTIDE SEQUENCE</scope>
    <source>
        <strain evidence="13">A484AB</strain>
    </source>
</reference>
<protein>
    <recommendedName>
        <fullName evidence="12">Integrin beta</fullName>
    </recommendedName>
</protein>
<dbReference type="Gene3D" id="6.20.50.10">
    <property type="match status" value="1"/>
</dbReference>
<evidence type="ECO:0000256" key="6">
    <source>
        <dbReference type="ARBA" id="ARBA00022737"/>
    </source>
</evidence>
<dbReference type="PANTHER" id="PTHR10082:SF60">
    <property type="entry name" value="INTEGRIN BETA-PS"/>
    <property type="match status" value="1"/>
</dbReference>
<dbReference type="Pfam" id="PF17205">
    <property type="entry name" value="PSI_integrin"/>
    <property type="match status" value="1"/>
</dbReference>
<dbReference type="Pfam" id="PF00362">
    <property type="entry name" value="Integrin_beta"/>
    <property type="match status" value="1"/>
</dbReference>
<evidence type="ECO:0000256" key="4">
    <source>
        <dbReference type="ARBA" id="ARBA00022692"/>
    </source>
</evidence>